<dbReference type="GO" id="GO:0006508">
    <property type="term" value="P:proteolysis"/>
    <property type="evidence" value="ECO:0007669"/>
    <property type="project" value="InterPro"/>
</dbReference>
<feature type="domain" description="Peptidase S9 prolyl oligopeptidase catalytic" evidence="2">
    <location>
        <begin position="643"/>
        <end position="810"/>
    </location>
</feature>
<accession>A0A0G3LXF9</accession>
<dbReference type="PATRIC" id="fig|1324352.5.peg.112"/>
<evidence type="ECO:0000313" key="4">
    <source>
        <dbReference type="Proteomes" id="UP000035213"/>
    </source>
</evidence>
<dbReference type="PANTHER" id="PTHR42776">
    <property type="entry name" value="SERINE PEPTIDASE S9 FAMILY MEMBER"/>
    <property type="match status" value="1"/>
</dbReference>
<sequence length="827" mass="94614">MFLAGVFLSSAQQLEDTIENWRAKFSSLSDFVYRSKNANWIGIRKVSKLHGDSIFVVNTKDQGQTVYRIMNSQLTFLNEVGVLGKKGQQVVFLNLITGNTFNFDNIIDVYPLQQQNRFGLLSNDHSLRFYDSTGKQLFEIANVGNLAATDSKNTIYLNRQYDSKSEIIETTGSQQKVLYKTENKIRKISLIETGKHLLVLETAQNNDQDRLVLLEAGKSGKTVLQLDISKNAVAKLTPIQNGDSFLISTCVEGQPQDNTLVDIWYGNDPYVNEHFKKPTHQRFWLWHPKRNKLQNIPVPENFEVGSINNDRYFLTYLPRRGHNFITSEPELNAAQIYDLKLNSYRDIGNVKLARQIGKEWPELLNHSIYTSSDGRWFVASHDGLRWSLYRPDGNKVTTIEKEGLEQPVFSSNSENIYFESVDGLWTFNIGLKKLTALDIGRGKITKIKNYTLKIDDYTAISFLPTEKLLAEIKDRDENVISYQLLKRGKIYQVIPSTKNRIHKLIYDPAMTSFSTLEENFNLPPTLYAYAKPNEKKLLFDGSIKDNGVKKIKQEMYKYSAAGKNLSGILYYPANFDPAKKYPMIVRIYDMQRHLSNSYLSPNKSLPDGSQLRTLLERGYFVFLPDTTVGDKGPGLSALECVHKALDAALKNSFIDKEKIGLFGQSYGGYKTDFIATHSDRFAAYISGAGISDIINDFYSYTHGFNKPLYFIYNTVYQMNTTPANDKARFLANNPILSVERVNAPILLWTSNKDRTVPPTQTMEFYIGLRRYKKDVVALFYQDGNHSFPDGTPEQVDLSKKVLDWWDYFLKGKKDIAWISKQMRKDAL</sequence>
<dbReference type="STRING" id="1324352.OK18_00520"/>
<dbReference type="Pfam" id="PF00326">
    <property type="entry name" value="Peptidase_S9"/>
    <property type="match status" value="1"/>
</dbReference>
<reference evidence="3 4" key="1">
    <citation type="submission" date="2014-11" db="EMBL/GenBank/DDBJ databases">
        <authorList>
            <person name="Park G.-S."/>
            <person name="Hong S.-J."/>
            <person name="Jung B.K."/>
            <person name="Khan A.R."/>
            <person name="Kwak Y."/>
            <person name="Shin J.-H."/>
        </authorList>
    </citation>
    <scope>NUCLEOTIDE SEQUENCE [LARGE SCALE GENOMIC DNA]</scope>
    <source>
        <strain evidence="3 4">DSM 27622</strain>
    </source>
</reference>
<evidence type="ECO:0000256" key="1">
    <source>
        <dbReference type="ARBA" id="ARBA00022801"/>
    </source>
</evidence>
<dbReference type="GO" id="GO:0004252">
    <property type="term" value="F:serine-type endopeptidase activity"/>
    <property type="evidence" value="ECO:0007669"/>
    <property type="project" value="TreeGrafter"/>
</dbReference>
<organism evidence="3 4">
    <name type="scientific">Chryseobacterium gallinarum</name>
    <dbReference type="NCBI Taxonomy" id="1324352"/>
    <lineage>
        <taxon>Bacteria</taxon>
        <taxon>Pseudomonadati</taxon>
        <taxon>Bacteroidota</taxon>
        <taxon>Flavobacteriia</taxon>
        <taxon>Flavobacteriales</taxon>
        <taxon>Weeksellaceae</taxon>
        <taxon>Chryseobacterium group</taxon>
        <taxon>Chryseobacterium</taxon>
    </lineage>
</organism>
<gene>
    <name evidence="3" type="ORF">OK18_00520</name>
</gene>
<evidence type="ECO:0000313" key="3">
    <source>
        <dbReference type="EMBL" id="AKK71319.1"/>
    </source>
</evidence>
<dbReference type="SUPFAM" id="SSF53474">
    <property type="entry name" value="alpha/beta-Hydrolases"/>
    <property type="match status" value="1"/>
</dbReference>
<evidence type="ECO:0000259" key="2">
    <source>
        <dbReference type="Pfam" id="PF00326"/>
    </source>
</evidence>
<dbReference type="Proteomes" id="UP000035213">
    <property type="component" value="Chromosome"/>
</dbReference>
<dbReference type="KEGG" id="cgn:OK18_00520"/>
<dbReference type="AlphaFoldDB" id="A0A0G3LXF9"/>
<dbReference type="InterPro" id="IPR001375">
    <property type="entry name" value="Peptidase_S9_cat"/>
</dbReference>
<dbReference type="PANTHER" id="PTHR42776:SF4">
    <property type="entry name" value="ACYLAMINO-ACID-RELEASING ENZYME"/>
    <property type="match status" value="1"/>
</dbReference>
<dbReference type="SUPFAM" id="SSF82171">
    <property type="entry name" value="DPP6 N-terminal domain-like"/>
    <property type="match status" value="1"/>
</dbReference>
<name>A0A0G3LXF9_CHRGL</name>
<proteinExistence type="predicted"/>
<dbReference type="EMBL" id="CP009928">
    <property type="protein sequence ID" value="AKK71319.1"/>
    <property type="molecule type" value="Genomic_DNA"/>
</dbReference>
<protein>
    <recommendedName>
        <fullName evidence="2">Peptidase S9 prolyl oligopeptidase catalytic domain-containing protein</fullName>
    </recommendedName>
</protein>
<dbReference type="Gene3D" id="3.40.50.1820">
    <property type="entry name" value="alpha/beta hydrolase"/>
    <property type="match status" value="1"/>
</dbReference>
<dbReference type="InterPro" id="IPR029058">
    <property type="entry name" value="AB_hydrolase_fold"/>
</dbReference>
<keyword evidence="1" id="KW-0378">Hydrolase</keyword>